<feature type="transmembrane region" description="Helical" evidence="2">
    <location>
        <begin position="12"/>
        <end position="34"/>
    </location>
</feature>
<evidence type="ECO:0000256" key="1">
    <source>
        <dbReference type="SAM" id="MobiDB-lite"/>
    </source>
</evidence>
<dbReference type="STRING" id="632772.ROP_00100"/>
<dbReference type="RefSeq" id="WP_012687279.1">
    <property type="nucleotide sequence ID" value="NC_012522.1"/>
</dbReference>
<dbReference type="EMBL" id="AP011115">
    <property type="protein sequence ID" value="BAH48257.1"/>
    <property type="molecule type" value="Genomic_DNA"/>
</dbReference>
<sequence>MTATGRPGAARWKAVGVGGAAVGACAVCCAGPILSVLGGLTAAFALGALWVPALAVVALVAAVALGWTLRRRRSAPASCPPAPAADLPMPTIPGALEERTAPEPR</sequence>
<feature type="transmembrane region" description="Helical" evidence="2">
    <location>
        <begin position="40"/>
        <end position="65"/>
    </location>
</feature>
<dbReference type="PATRIC" id="fig|632772.20.peg.13"/>
<evidence type="ECO:0000256" key="2">
    <source>
        <dbReference type="SAM" id="Phobius"/>
    </source>
</evidence>
<dbReference type="AlphaFoldDB" id="C1AS08"/>
<organism evidence="3 4">
    <name type="scientific">Rhodococcus opacus (strain B4)</name>
    <dbReference type="NCBI Taxonomy" id="632772"/>
    <lineage>
        <taxon>Bacteria</taxon>
        <taxon>Bacillati</taxon>
        <taxon>Actinomycetota</taxon>
        <taxon>Actinomycetes</taxon>
        <taxon>Mycobacteriales</taxon>
        <taxon>Nocardiaceae</taxon>
        <taxon>Rhodococcus</taxon>
    </lineage>
</organism>
<evidence type="ECO:0000313" key="4">
    <source>
        <dbReference type="Proteomes" id="UP000002212"/>
    </source>
</evidence>
<dbReference type="HOGENOM" id="CLU_2234473_0_0_11"/>
<proteinExistence type="predicted"/>
<feature type="compositionally biased region" description="Basic and acidic residues" evidence="1">
    <location>
        <begin position="96"/>
        <end position="105"/>
    </location>
</feature>
<name>C1AS08_RHOOB</name>
<reference evidence="3 4" key="1">
    <citation type="submission" date="2009-03" db="EMBL/GenBank/DDBJ databases">
        <title>Comparison of the complete genome sequences of Rhodococcus erythropolis PR4 and Rhodococcus opacus B4.</title>
        <authorList>
            <person name="Takarada H."/>
            <person name="Sekine M."/>
            <person name="Hosoyama A."/>
            <person name="Yamada R."/>
            <person name="Fujisawa T."/>
            <person name="Omata S."/>
            <person name="Shimizu A."/>
            <person name="Tsukatani N."/>
            <person name="Tanikawa S."/>
            <person name="Fujita N."/>
            <person name="Harayama S."/>
        </authorList>
    </citation>
    <scope>NUCLEOTIDE SEQUENCE [LARGE SCALE GENOMIC DNA]</scope>
    <source>
        <strain evidence="3 4">B4</strain>
    </source>
</reference>
<feature type="region of interest" description="Disordered" evidence="1">
    <location>
        <begin position="71"/>
        <end position="105"/>
    </location>
</feature>
<dbReference type="PROSITE" id="PS51257">
    <property type="entry name" value="PROKAR_LIPOPROTEIN"/>
    <property type="match status" value="1"/>
</dbReference>
<keyword evidence="2" id="KW-1133">Transmembrane helix</keyword>
<dbReference type="KEGG" id="rop:ROP_00100"/>
<keyword evidence="2" id="KW-0812">Transmembrane</keyword>
<dbReference type="Proteomes" id="UP000002212">
    <property type="component" value="Chromosome"/>
</dbReference>
<keyword evidence="2" id="KW-0472">Membrane</keyword>
<gene>
    <name evidence="3" type="ordered locus">ROP_00100</name>
</gene>
<protein>
    <submittedName>
        <fullName evidence="3">Hypothetical membrane protein</fullName>
    </submittedName>
</protein>
<accession>C1AS08</accession>
<evidence type="ECO:0000313" key="3">
    <source>
        <dbReference type="EMBL" id="BAH48257.1"/>
    </source>
</evidence>